<dbReference type="EMBL" id="AACS02000009">
    <property type="protein sequence ID" value="EAU89817.2"/>
    <property type="molecule type" value="Genomic_DNA"/>
</dbReference>
<dbReference type="RefSeq" id="XP_001832041.2">
    <property type="nucleotide sequence ID" value="XM_001831989.2"/>
</dbReference>
<organism evidence="1 2">
    <name type="scientific">Coprinopsis cinerea (strain Okayama-7 / 130 / ATCC MYA-4618 / FGSC 9003)</name>
    <name type="common">Inky cap fungus</name>
    <name type="synonym">Hormographiella aspergillata</name>
    <dbReference type="NCBI Taxonomy" id="240176"/>
    <lineage>
        <taxon>Eukaryota</taxon>
        <taxon>Fungi</taxon>
        <taxon>Dikarya</taxon>
        <taxon>Basidiomycota</taxon>
        <taxon>Agaricomycotina</taxon>
        <taxon>Agaricomycetes</taxon>
        <taxon>Agaricomycetidae</taxon>
        <taxon>Agaricales</taxon>
        <taxon>Agaricineae</taxon>
        <taxon>Psathyrellaceae</taxon>
        <taxon>Coprinopsis</taxon>
    </lineage>
</organism>
<proteinExistence type="predicted"/>
<comment type="caution">
    <text evidence="1">The sequence shown here is derived from an EMBL/GenBank/DDBJ whole genome shotgun (WGS) entry which is preliminary data.</text>
</comment>
<dbReference type="InParanoid" id="A8NB39"/>
<reference evidence="1 2" key="1">
    <citation type="journal article" date="2010" name="Proc. Natl. Acad. Sci. U.S.A.">
        <title>Insights into evolution of multicellular fungi from the assembled chromosomes of the mushroom Coprinopsis cinerea (Coprinus cinereus).</title>
        <authorList>
            <person name="Stajich J.E."/>
            <person name="Wilke S.K."/>
            <person name="Ahren D."/>
            <person name="Au C.H."/>
            <person name="Birren B.W."/>
            <person name="Borodovsky M."/>
            <person name="Burns C."/>
            <person name="Canback B."/>
            <person name="Casselton L.A."/>
            <person name="Cheng C.K."/>
            <person name="Deng J."/>
            <person name="Dietrich F.S."/>
            <person name="Fargo D.C."/>
            <person name="Farman M.L."/>
            <person name="Gathman A.C."/>
            <person name="Goldberg J."/>
            <person name="Guigo R."/>
            <person name="Hoegger P.J."/>
            <person name="Hooker J.B."/>
            <person name="Huggins A."/>
            <person name="James T.Y."/>
            <person name="Kamada T."/>
            <person name="Kilaru S."/>
            <person name="Kodira C."/>
            <person name="Kues U."/>
            <person name="Kupfer D."/>
            <person name="Kwan H.S."/>
            <person name="Lomsadze A."/>
            <person name="Li W."/>
            <person name="Lilly W.W."/>
            <person name="Ma L.J."/>
            <person name="Mackey A.J."/>
            <person name="Manning G."/>
            <person name="Martin F."/>
            <person name="Muraguchi H."/>
            <person name="Natvig D.O."/>
            <person name="Palmerini H."/>
            <person name="Ramesh M.A."/>
            <person name="Rehmeyer C.J."/>
            <person name="Roe B.A."/>
            <person name="Shenoy N."/>
            <person name="Stanke M."/>
            <person name="Ter-Hovhannisyan V."/>
            <person name="Tunlid A."/>
            <person name="Velagapudi R."/>
            <person name="Vision T.J."/>
            <person name="Zeng Q."/>
            <person name="Zolan M.E."/>
            <person name="Pukkila P.J."/>
        </authorList>
    </citation>
    <scope>NUCLEOTIDE SEQUENCE [LARGE SCALE GENOMIC DNA]</scope>
    <source>
        <strain evidence="2">Okayama-7 / 130 / ATCC MYA-4618 / FGSC 9003</strain>
    </source>
</reference>
<evidence type="ECO:0000313" key="1">
    <source>
        <dbReference type="EMBL" id="EAU89817.2"/>
    </source>
</evidence>
<dbReference type="VEuPathDB" id="FungiDB:CC1G_09399"/>
<evidence type="ECO:0000313" key="2">
    <source>
        <dbReference type="Proteomes" id="UP000001861"/>
    </source>
</evidence>
<dbReference type="HOGENOM" id="CLU_1660670_0_0_1"/>
<dbReference type="AlphaFoldDB" id="A8NB39"/>
<name>A8NB39_COPC7</name>
<sequence>MAPLHRLIEIELREMQRYLPELQVRRNYMREVEEKITLNQGTVKAFPHIRFPDLSKSPFLKGMLEQASEQRRQALLEVRISVRLLQEYLTKLEEWEQSKWYEGPPTHPALTDARQSLLKELTEGTIATLLKEAGKHTKPMEDDFTAAIKLVSESLTSLF</sequence>
<dbReference type="GeneID" id="6008525"/>
<protein>
    <submittedName>
        <fullName evidence="1">Uncharacterized protein</fullName>
    </submittedName>
</protein>
<accession>A8NB39</accession>
<gene>
    <name evidence="1" type="ORF">CC1G_09399</name>
</gene>
<dbReference type="Proteomes" id="UP000001861">
    <property type="component" value="Unassembled WGS sequence"/>
</dbReference>
<keyword evidence="2" id="KW-1185">Reference proteome</keyword>
<dbReference type="KEGG" id="cci:CC1G_09399"/>